<dbReference type="AlphaFoldDB" id="A0A7Y2E9I5"/>
<gene>
    <name evidence="2" type="ORF">HKN21_13165</name>
</gene>
<dbReference type="InterPro" id="IPR036597">
    <property type="entry name" value="Fido-like_dom_sf"/>
</dbReference>
<dbReference type="PIRSF" id="PIRSF018297">
    <property type="entry name" value="Doc"/>
    <property type="match status" value="1"/>
</dbReference>
<feature type="domain" description="Fido" evidence="1">
    <location>
        <begin position="1"/>
        <end position="106"/>
    </location>
</feature>
<dbReference type="PANTHER" id="PTHR39426">
    <property type="entry name" value="HOMOLOGY TO DEATH-ON-CURING PROTEIN OF PHAGE P1"/>
    <property type="match status" value="1"/>
</dbReference>
<dbReference type="InterPro" id="IPR006440">
    <property type="entry name" value="Doc"/>
</dbReference>
<proteinExistence type="predicted"/>
<dbReference type="NCBIfam" id="TIGR01550">
    <property type="entry name" value="DOC_P1"/>
    <property type="match status" value="1"/>
</dbReference>
<evidence type="ECO:0000259" key="1">
    <source>
        <dbReference type="PROSITE" id="PS51459"/>
    </source>
</evidence>
<dbReference type="PROSITE" id="PS51459">
    <property type="entry name" value="FIDO"/>
    <property type="match status" value="1"/>
</dbReference>
<organism evidence="2 3">
    <name type="scientific">Eiseniibacteriota bacterium</name>
    <dbReference type="NCBI Taxonomy" id="2212470"/>
    <lineage>
        <taxon>Bacteria</taxon>
        <taxon>Candidatus Eiseniibacteriota</taxon>
    </lineage>
</organism>
<name>A0A7Y2E9I5_UNCEI</name>
<evidence type="ECO:0000313" key="3">
    <source>
        <dbReference type="Proteomes" id="UP000547674"/>
    </source>
</evidence>
<accession>A0A7Y2E9I5</accession>
<dbReference type="GO" id="GO:0016301">
    <property type="term" value="F:kinase activity"/>
    <property type="evidence" value="ECO:0007669"/>
    <property type="project" value="InterPro"/>
</dbReference>
<dbReference type="InterPro" id="IPR053737">
    <property type="entry name" value="Type_II_TA_Toxin"/>
</dbReference>
<dbReference type="PANTHER" id="PTHR39426:SF1">
    <property type="entry name" value="HOMOLOGY TO DEATH-ON-CURING PROTEIN OF PHAGE P1"/>
    <property type="match status" value="1"/>
</dbReference>
<dbReference type="EMBL" id="JABDJR010000527">
    <property type="protein sequence ID" value="NNF07706.1"/>
    <property type="molecule type" value="Genomic_DNA"/>
</dbReference>
<dbReference type="Pfam" id="PF02661">
    <property type="entry name" value="Fic"/>
    <property type="match status" value="1"/>
</dbReference>
<dbReference type="SUPFAM" id="SSF140931">
    <property type="entry name" value="Fic-like"/>
    <property type="match status" value="1"/>
</dbReference>
<evidence type="ECO:0000313" key="2">
    <source>
        <dbReference type="EMBL" id="NNF07706.1"/>
    </source>
</evidence>
<dbReference type="Gene3D" id="1.20.120.1870">
    <property type="entry name" value="Fic/DOC protein, Fido domain"/>
    <property type="match status" value="1"/>
</dbReference>
<comment type="caution">
    <text evidence="2">The sequence shown here is derived from an EMBL/GenBank/DDBJ whole genome shotgun (WGS) entry which is preliminary data.</text>
</comment>
<dbReference type="Proteomes" id="UP000547674">
    <property type="component" value="Unassembled WGS sequence"/>
</dbReference>
<sequence length="112" mass="12075">MLIAEHGGEAGILDEGRLEAALTSPRNHWSHGERDLFTLAAAYGFALAKNHPFVDGNKRTSLTISGVFLEINGWKLDADERDAVGAALALAAGRSSLKEFSQWLKASSSKKH</sequence>
<reference evidence="2 3" key="1">
    <citation type="submission" date="2020-03" db="EMBL/GenBank/DDBJ databases">
        <title>Metabolic flexibility allows generalist bacteria to become dominant in a frequently disturbed ecosystem.</title>
        <authorList>
            <person name="Chen Y.-J."/>
            <person name="Leung P.M."/>
            <person name="Bay S.K."/>
            <person name="Hugenholtz P."/>
            <person name="Kessler A.J."/>
            <person name="Shelley G."/>
            <person name="Waite D.W."/>
            <person name="Cook P.L."/>
            <person name="Greening C."/>
        </authorList>
    </citation>
    <scope>NUCLEOTIDE SEQUENCE [LARGE SCALE GENOMIC DNA]</scope>
    <source>
        <strain evidence="2">SS_bin_28</strain>
    </source>
</reference>
<protein>
    <submittedName>
        <fullName evidence="2">Type II toxin-antitoxin system death-on-curing family toxin</fullName>
    </submittedName>
</protein>
<dbReference type="InterPro" id="IPR003812">
    <property type="entry name" value="Fido"/>
</dbReference>